<evidence type="ECO:0000256" key="5">
    <source>
        <dbReference type="SAM" id="Coils"/>
    </source>
</evidence>
<dbReference type="Proteomes" id="UP000466442">
    <property type="component" value="Unassembled WGS sequence"/>
</dbReference>
<dbReference type="SUPFAM" id="SSF57903">
    <property type="entry name" value="FYVE/PHD zinc finger"/>
    <property type="match status" value="1"/>
</dbReference>
<dbReference type="InterPro" id="IPR011011">
    <property type="entry name" value="Znf_FYVE_PHD"/>
</dbReference>
<reference evidence="7" key="1">
    <citation type="journal article" date="2021" name="Mol. Ecol. Resour.">
        <title>Apolygus lucorum genome provides insights into omnivorousness and mesophyll feeding.</title>
        <authorList>
            <person name="Liu Y."/>
            <person name="Liu H."/>
            <person name="Wang H."/>
            <person name="Huang T."/>
            <person name="Liu B."/>
            <person name="Yang B."/>
            <person name="Yin L."/>
            <person name="Li B."/>
            <person name="Zhang Y."/>
            <person name="Zhang S."/>
            <person name="Jiang F."/>
            <person name="Zhang X."/>
            <person name="Ren Y."/>
            <person name="Wang B."/>
            <person name="Wang S."/>
            <person name="Lu Y."/>
            <person name="Wu K."/>
            <person name="Fan W."/>
            <person name="Wang G."/>
        </authorList>
    </citation>
    <scope>NUCLEOTIDE SEQUENCE</scope>
    <source>
        <strain evidence="7">12Hb</strain>
    </source>
</reference>
<comment type="caution">
    <text evidence="7">The sequence shown here is derived from an EMBL/GenBank/DDBJ whole genome shotgun (WGS) entry which is preliminary data.</text>
</comment>
<evidence type="ECO:0000313" key="7">
    <source>
        <dbReference type="EMBL" id="KAF6208241.1"/>
    </source>
</evidence>
<evidence type="ECO:0000313" key="8">
    <source>
        <dbReference type="Proteomes" id="UP000466442"/>
    </source>
</evidence>
<dbReference type="EMBL" id="WIXP02000007">
    <property type="protein sequence ID" value="KAF6208241.1"/>
    <property type="molecule type" value="Genomic_DNA"/>
</dbReference>
<dbReference type="InterPro" id="IPR057251">
    <property type="entry name" value="FP_C"/>
</dbReference>
<evidence type="ECO:0000256" key="3">
    <source>
        <dbReference type="ARBA" id="ARBA00022833"/>
    </source>
</evidence>
<dbReference type="GO" id="GO:0008270">
    <property type="term" value="F:zinc ion binding"/>
    <property type="evidence" value="ECO:0007669"/>
    <property type="project" value="UniProtKB-KW"/>
</dbReference>
<name>A0A8S9XIZ1_APOLU</name>
<evidence type="ECO:0000256" key="1">
    <source>
        <dbReference type="ARBA" id="ARBA00022723"/>
    </source>
</evidence>
<dbReference type="Gene3D" id="2.60.120.650">
    <property type="entry name" value="Cupin"/>
    <property type="match status" value="1"/>
</dbReference>
<sequence length="358" mass="41123">MSGAQKCCKCAKGFAHNAYKMKCEKCKGVFHLECVKFSKEEFLFFKEKGKNWLCQGCEKVKRQSMRIDSIEIVGAKEGASSDTLEQEDELSAKADEEEEGEDLKKIILSFRREVTQANKDLRKQLSISAAEIKNIKEHLSTYSDYIKENTDAIMELRAELGSLREQNEILSTRNNLLENKIQLLESQFFEIEQDALAKTVEISGIAHRTDENIVDIVKAVGRAVVFDVNESMLDNCFRRRPSPRSNAPGVISVSFVRKLDKEAFVSAARMKRNLSTTDIGINNQDASNRIYVNQSLTFNKRQLLNRAKAFKRDNHYKFVWIRNGRVMIRKDENSTIHEVKKQEELADILLKNDQSPRR</sequence>
<dbReference type="InterPro" id="IPR019787">
    <property type="entry name" value="Znf_PHD-finger"/>
</dbReference>
<dbReference type="InterPro" id="IPR019786">
    <property type="entry name" value="Zinc_finger_PHD-type_CS"/>
</dbReference>
<evidence type="ECO:0000256" key="4">
    <source>
        <dbReference type="PROSITE-ProRule" id="PRU00146"/>
    </source>
</evidence>
<keyword evidence="2 4" id="KW-0863">Zinc-finger</keyword>
<feature type="coiled-coil region" evidence="5">
    <location>
        <begin position="146"/>
        <end position="194"/>
    </location>
</feature>
<organism evidence="7 8">
    <name type="scientific">Apolygus lucorum</name>
    <name type="common">Small green plant bug</name>
    <name type="synonym">Lygocoris lucorum</name>
    <dbReference type="NCBI Taxonomy" id="248454"/>
    <lineage>
        <taxon>Eukaryota</taxon>
        <taxon>Metazoa</taxon>
        <taxon>Ecdysozoa</taxon>
        <taxon>Arthropoda</taxon>
        <taxon>Hexapoda</taxon>
        <taxon>Insecta</taxon>
        <taxon>Pterygota</taxon>
        <taxon>Neoptera</taxon>
        <taxon>Paraneoptera</taxon>
        <taxon>Hemiptera</taxon>
        <taxon>Heteroptera</taxon>
        <taxon>Panheteroptera</taxon>
        <taxon>Cimicomorpha</taxon>
        <taxon>Miridae</taxon>
        <taxon>Mirini</taxon>
        <taxon>Apolygus</taxon>
    </lineage>
</organism>
<accession>A0A8S9XIZ1</accession>
<keyword evidence="3" id="KW-0862">Zinc</keyword>
<dbReference type="PROSITE" id="PS50016">
    <property type="entry name" value="ZF_PHD_2"/>
    <property type="match status" value="1"/>
</dbReference>
<evidence type="ECO:0000259" key="6">
    <source>
        <dbReference type="PROSITE" id="PS50016"/>
    </source>
</evidence>
<keyword evidence="8" id="KW-1185">Reference proteome</keyword>
<dbReference type="PROSITE" id="PS01359">
    <property type="entry name" value="ZF_PHD_1"/>
    <property type="match status" value="1"/>
</dbReference>
<proteinExistence type="predicted"/>
<dbReference type="AlphaFoldDB" id="A0A8S9XIZ1"/>
<gene>
    <name evidence="7" type="ORF">GE061_016693</name>
</gene>
<feature type="domain" description="PHD-type" evidence="6">
    <location>
        <begin position="4"/>
        <end position="60"/>
    </location>
</feature>
<dbReference type="OrthoDB" id="6595105at2759"/>
<keyword evidence="5" id="KW-0175">Coiled coil</keyword>
<dbReference type="Pfam" id="PF25298">
    <property type="entry name" value="Baculo_FP_2nd"/>
    <property type="match status" value="1"/>
</dbReference>
<evidence type="ECO:0000256" key="2">
    <source>
        <dbReference type="ARBA" id="ARBA00022771"/>
    </source>
</evidence>
<keyword evidence="1" id="KW-0479">Metal-binding</keyword>
<protein>
    <recommendedName>
        <fullName evidence="6">PHD-type domain-containing protein</fullName>
    </recommendedName>
</protein>